<dbReference type="InterPro" id="IPR035940">
    <property type="entry name" value="CAP_sf"/>
</dbReference>
<organism evidence="4 5">
    <name type="scientific">Gracilibacillus salinarum</name>
    <dbReference type="NCBI Taxonomy" id="2932255"/>
    <lineage>
        <taxon>Bacteria</taxon>
        <taxon>Bacillati</taxon>
        <taxon>Bacillota</taxon>
        <taxon>Bacilli</taxon>
        <taxon>Bacillales</taxon>
        <taxon>Bacillaceae</taxon>
        <taxon>Gracilibacillus</taxon>
    </lineage>
</organism>
<keyword evidence="5" id="KW-1185">Reference proteome</keyword>
<sequence>MKVKVIIFIAAISLIVLASILYVNLQNEPEKMVLYHQKTKQVKSEKVQFAEDHSLIVQQHALWKLLNRDISNFTEKYGEPDRKDPSVYGFEWWIYQSENTYIQVAVKDEQLVSMYSNSDELDFQPIKIGQTAEEIKELYPFEKEIEFDQIRFQLTENDLKERPVIKLNDNVYAQLYIDLYTEKLAGIRVLNKEVLEMMKPYELYYWGELEEIQEPDEEERITMEKGLEQQIFDLTNIIRKHHQLATLEWDEHAAVAAKTHSEDMQKENYFSHYSLNGDGLQERLVAADAYYKSAGENIAAHYVDAPAVIHGWLNSEGHRDALLKEEYTHLGVGVYQSFYTQNFIEK</sequence>
<keyword evidence="1" id="KW-0472">Membrane</keyword>
<dbReference type="Gene3D" id="3.40.33.10">
    <property type="entry name" value="CAP"/>
    <property type="match status" value="1"/>
</dbReference>
<reference evidence="4 5" key="1">
    <citation type="submission" date="2022-04" db="EMBL/GenBank/DDBJ databases">
        <title>Gracilibacillus sp. isolated from saltern.</title>
        <authorList>
            <person name="Won M."/>
            <person name="Lee C.-M."/>
            <person name="Woen H.-Y."/>
            <person name="Kwon S.-W."/>
        </authorList>
    </citation>
    <scope>NUCLEOTIDE SEQUENCE [LARGE SCALE GENOMIC DNA]</scope>
    <source>
        <strain evidence="4 5">SSPM10-3</strain>
    </source>
</reference>
<evidence type="ECO:0000256" key="1">
    <source>
        <dbReference type="SAM" id="Phobius"/>
    </source>
</evidence>
<feature type="transmembrane region" description="Helical" evidence="1">
    <location>
        <begin position="6"/>
        <end position="25"/>
    </location>
</feature>
<proteinExistence type="predicted"/>
<dbReference type="PANTHER" id="PTHR31157">
    <property type="entry name" value="SCP DOMAIN-CONTAINING PROTEIN"/>
    <property type="match status" value="1"/>
</dbReference>
<accession>A0ABY4GM65</accession>
<dbReference type="Pfam" id="PF00188">
    <property type="entry name" value="CAP"/>
    <property type="match status" value="1"/>
</dbReference>
<dbReference type="Pfam" id="PF14504">
    <property type="entry name" value="CAP_assoc_N"/>
    <property type="match status" value="1"/>
</dbReference>
<evidence type="ECO:0000313" key="5">
    <source>
        <dbReference type="Proteomes" id="UP000831537"/>
    </source>
</evidence>
<keyword evidence="1" id="KW-0812">Transmembrane</keyword>
<dbReference type="PANTHER" id="PTHR31157:SF26">
    <property type="entry name" value="SCP-LIKE EXTRACELLULAR PROTEIN"/>
    <property type="match status" value="1"/>
</dbReference>
<feature type="domain" description="CAP-associated" evidence="3">
    <location>
        <begin position="66"/>
        <end position="201"/>
    </location>
</feature>
<protein>
    <submittedName>
        <fullName evidence="4">CAP domain-containing protein</fullName>
    </submittedName>
</protein>
<dbReference type="Proteomes" id="UP000831537">
    <property type="component" value="Chromosome"/>
</dbReference>
<evidence type="ECO:0000259" key="3">
    <source>
        <dbReference type="Pfam" id="PF14504"/>
    </source>
</evidence>
<dbReference type="EMBL" id="CP095071">
    <property type="protein sequence ID" value="UOQ85466.1"/>
    <property type="molecule type" value="Genomic_DNA"/>
</dbReference>
<evidence type="ECO:0000313" key="4">
    <source>
        <dbReference type="EMBL" id="UOQ85466.1"/>
    </source>
</evidence>
<dbReference type="SUPFAM" id="SSF55797">
    <property type="entry name" value="PR-1-like"/>
    <property type="match status" value="1"/>
</dbReference>
<name>A0ABY4GM65_9BACI</name>
<dbReference type="InterPro" id="IPR014044">
    <property type="entry name" value="CAP_dom"/>
</dbReference>
<dbReference type="CDD" id="cd05379">
    <property type="entry name" value="CAP_bacterial"/>
    <property type="match status" value="1"/>
</dbReference>
<evidence type="ECO:0000259" key="2">
    <source>
        <dbReference type="Pfam" id="PF00188"/>
    </source>
</evidence>
<dbReference type="InterPro" id="IPR029410">
    <property type="entry name" value="CAP_assoc"/>
</dbReference>
<keyword evidence="1" id="KW-1133">Transmembrane helix</keyword>
<feature type="domain" description="SCP" evidence="2">
    <location>
        <begin position="232"/>
        <end position="341"/>
    </location>
</feature>
<dbReference type="RefSeq" id="WP_244744704.1">
    <property type="nucleotide sequence ID" value="NZ_CP095071.1"/>
</dbReference>
<gene>
    <name evidence="4" type="ORF">MUN87_00735</name>
</gene>